<dbReference type="PANTHER" id="PTHR47990">
    <property type="entry name" value="2-OXOGLUTARATE (2OG) AND FE(II)-DEPENDENT OXYGENASE SUPERFAMILY PROTEIN-RELATED"/>
    <property type="match status" value="1"/>
</dbReference>
<keyword evidence="9" id="KW-1185">Reference proteome</keyword>
<evidence type="ECO:0000259" key="7">
    <source>
        <dbReference type="PROSITE" id="PS51471"/>
    </source>
</evidence>
<keyword evidence="1 6" id="KW-0479">Metal-binding</keyword>
<dbReference type="InterPro" id="IPR044861">
    <property type="entry name" value="IPNS-like_FE2OG_OXY"/>
</dbReference>
<dbReference type="Gramene" id="ESW33246">
    <property type="protein sequence ID" value="ESW33246"/>
    <property type="gene ID" value="PHAVU_001G054800g"/>
</dbReference>
<dbReference type="InterPro" id="IPR050231">
    <property type="entry name" value="Iron_ascorbate_oxido_reductase"/>
</dbReference>
<sequence length="318" mass="36137">MTSEGLRIPCLEFSGVELGKKEGSEEWREMSKKVRDACESHGCFIMVYDDKVSKGLRDDMFLCMKEVFDLPEETKKKYISSKPYRGYNSECPFIPLSQSFGIDDAPLPQTSQAFTNLMWPQGNPTFCETLNSMSSKLLDLSLEVLKMIVEGYGLPKEYSSEIQELQSCSNFRLMKYKVGQNSEVCETGLLPHTDKSALTILCEFQVEGLEVLTKSNQWVPVKIPQEGFVVIVGDVLKAWSNGRLHSATHRVMMKEGKERYSIALFGVPKEETKIEVPAELVEDNIHPLRYRPFTYGDYFKYFVSTLHHNALDVFAGVS</sequence>
<name>V7CWF8_PHAVU</name>
<dbReference type="OMA" id="TSIFRIM"/>
<dbReference type="FunFam" id="2.60.120.330:FF:000017">
    <property type="entry name" value="2-oxoglutarate-dependent dioxygenase DAO"/>
    <property type="match status" value="1"/>
</dbReference>
<dbReference type="SMR" id="V7CWF8"/>
<comment type="similarity">
    <text evidence="6">Belongs to the iron/ascorbate-dependent oxidoreductase family.</text>
</comment>
<dbReference type="AlphaFoldDB" id="V7CWF8"/>
<dbReference type="InterPro" id="IPR005123">
    <property type="entry name" value="Oxoglu/Fe-dep_dioxygenase_dom"/>
</dbReference>
<dbReference type="Pfam" id="PF14226">
    <property type="entry name" value="DIOX_N"/>
    <property type="match status" value="1"/>
</dbReference>
<dbReference type="OrthoDB" id="288590at2759"/>
<dbReference type="Proteomes" id="UP000000226">
    <property type="component" value="Chromosome 1"/>
</dbReference>
<gene>
    <name evidence="8" type="ORF">PHAVU_001G054800g</name>
</gene>
<evidence type="ECO:0000256" key="2">
    <source>
        <dbReference type="ARBA" id="ARBA00023004"/>
    </source>
</evidence>
<dbReference type="Pfam" id="PF03171">
    <property type="entry name" value="2OG-FeII_Oxy"/>
    <property type="match status" value="1"/>
</dbReference>
<comment type="function">
    <text evidence="3">2-oxoglutarate-dependent dioxygenase essential for auxin catabolism and maintenance of auxin homeostasis in reproductive organs. Catalyzes the irreversible oxidation of indole-3-acetic acid (IAA) to the biologically inactive 2-oxoindole-3-acetic acid (OxIAA).</text>
</comment>
<dbReference type="InterPro" id="IPR027443">
    <property type="entry name" value="IPNS-like_sf"/>
</dbReference>
<organism evidence="8 9">
    <name type="scientific">Phaseolus vulgaris</name>
    <name type="common">Kidney bean</name>
    <name type="synonym">French bean</name>
    <dbReference type="NCBI Taxonomy" id="3885"/>
    <lineage>
        <taxon>Eukaryota</taxon>
        <taxon>Viridiplantae</taxon>
        <taxon>Streptophyta</taxon>
        <taxon>Embryophyta</taxon>
        <taxon>Tracheophyta</taxon>
        <taxon>Spermatophyta</taxon>
        <taxon>Magnoliopsida</taxon>
        <taxon>eudicotyledons</taxon>
        <taxon>Gunneridae</taxon>
        <taxon>Pentapetalae</taxon>
        <taxon>rosids</taxon>
        <taxon>fabids</taxon>
        <taxon>Fabales</taxon>
        <taxon>Fabaceae</taxon>
        <taxon>Papilionoideae</taxon>
        <taxon>50 kb inversion clade</taxon>
        <taxon>NPAAA clade</taxon>
        <taxon>indigoferoid/millettioid clade</taxon>
        <taxon>Phaseoleae</taxon>
        <taxon>Phaseolus</taxon>
    </lineage>
</organism>
<evidence type="ECO:0000313" key="8">
    <source>
        <dbReference type="EMBL" id="ESW33246.1"/>
    </source>
</evidence>
<dbReference type="SUPFAM" id="SSF51197">
    <property type="entry name" value="Clavaminate synthase-like"/>
    <property type="match status" value="1"/>
</dbReference>
<keyword evidence="6" id="KW-0560">Oxidoreductase</keyword>
<dbReference type="EMBL" id="CM002288">
    <property type="protein sequence ID" value="ESW33246.1"/>
    <property type="molecule type" value="Genomic_DNA"/>
</dbReference>
<feature type="domain" description="Fe2OG dioxygenase" evidence="7">
    <location>
        <begin position="164"/>
        <end position="268"/>
    </location>
</feature>
<evidence type="ECO:0000256" key="4">
    <source>
        <dbReference type="ARBA" id="ARBA00074102"/>
    </source>
</evidence>
<proteinExistence type="inferred from homology"/>
<dbReference type="GO" id="GO:0046872">
    <property type="term" value="F:metal ion binding"/>
    <property type="evidence" value="ECO:0007669"/>
    <property type="project" value="UniProtKB-KW"/>
</dbReference>
<evidence type="ECO:0000256" key="6">
    <source>
        <dbReference type="RuleBase" id="RU003682"/>
    </source>
</evidence>
<reference evidence="9" key="1">
    <citation type="journal article" date="2014" name="Nat. Genet.">
        <title>A reference genome for common bean and genome-wide analysis of dual domestications.</title>
        <authorList>
            <person name="Schmutz J."/>
            <person name="McClean P.E."/>
            <person name="Mamidi S."/>
            <person name="Wu G.A."/>
            <person name="Cannon S.B."/>
            <person name="Grimwood J."/>
            <person name="Jenkins J."/>
            <person name="Shu S."/>
            <person name="Song Q."/>
            <person name="Chavarro C."/>
            <person name="Torres-Torres M."/>
            <person name="Geffroy V."/>
            <person name="Moghaddam S.M."/>
            <person name="Gao D."/>
            <person name="Abernathy B."/>
            <person name="Barry K."/>
            <person name="Blair M."/>
            <person name="Brick M.A."/>
            <person name="Chovatia M."/>
            <person name="Gepts P."/>
            <person name="Goodstein D.M."/>
            <person name="Gonzales M."/>
            <person name="Hellsten U."/>
            <person name="Hyten D.L."/>
            <person name="Jia G."/>
            <person name="Kelly J.D."/>
            <person name="Kudrna D."/>
            <person name="Lee R."/>
            <person name="Richard M.M."/>
            <person name="Miklas P.N."/>
            <person name="Osorno J.M."/>
            <person name="Rodrigues J."/>
            <person name="Thareau V."/>
            <person name="Urrea C.A."/>
            <person name="Wang M."/>
            <person name="Yu Y."/>
            <person name="Zhang M."/>
            <person name="Wing R.A."/>
            <person name="Cregan P.B."/>
            <person name="Rokhsar D.S."/>
            <person name="Jackson S.A."/>
        </authorList>
    </citation>
    <scope>NUCLEOTIDE SEQUENCE [LARGE SCALE GENOMIC DNA]</scope>
    <source>
        <strain evidence="9">cv. G19833</strain>
    </source>
</reference>
<dbReference type="PROSITE" id="PS51471">
    <property type="entry name" value="FE2OG_OXY"/>
    <property type="match status" value="1"/>
</dbReference>
<keyword evidence="2 6" id="KW-0408">Iron</keyword>
<evidence type="ECO:0000256" key="3">
    <source>
        <dbReference type="ARBA" id="ARBA00054658"/>
    </source>
</evidence>
<evidence type="ECO:0000313" key="9">
    <source>
        <dbReference type="Proteomes" id="UP000000226"/>
    </source>
</evidence>
<dbReference type="eggNOG" id="KOG0143">
    <property type="taxonomic scope" value="Eukaryota"/>
</dbReference>
<evidence type="ECO:0000256" key="1">
    <source>
        <dbReference type="ARBA" id="ARBA00022723"/>
    </source>
</evidence>
<protein>
    <recommendedName>
        <fullName evidence="4">2-oxoglutarate-dependent dioxygenase DAO</fullName>
    </recommendedName>
    <alternativeName>
        <fullName evidence="5">Protein DIOXYGENASE FOR AUXIN OXIDATION</fullName>
    </alternativeName>
</protein>
<dbReference type="GO" id="GO:0016491">
    <property type="term" value="F:oxidoreductase activity"/>
    <property type="evidence" value="ECO:0007669"/>
    <property type="project" value="UniProtKB-KW"/>
</dbReference>
<dbReference type="InterPro" id="IPR026992">
    <property type="entry name" value="DIOX_N"/>
</dbReference>
<dbReference type="Gene3D" id="2.60.120.330">
    <property type="entry name" value="B-lactam Antibiotic, Isopenicillin N Synthase, Chain"/>
    <property type="match status" value="1"/>
</dbReference>
<evidence type="ECO:0000256" key="5">
    <source>
        <dbReference type="ARBA" id="ARBA00076740"/>
    </source>
</evidence>
<accession>V7CWF8</accession>